<comment type="caution">
    <text evidence="4">The sequence shown here is derived from an EMBL/GenBank/DDBJ whole genome shotgun (WGS) entry which is preliminary data.</text>
</comment>
<dbReference type="Pfam" id="PF05532">
    <property type="entry name" value="CsbD"/>
    <property type="match status" value="1"/>
</dbReference>
<proteinExistence type="inferred from homology"/>
<feature type="domain" description="CsbD-like" evidence="3">
    <location>
        <begin position="5"/>
        <end position="56"/>
    </location>
</feature>
<organism evidence="4 5">
    <name type="scientific">Brevundimonas aurantiaca</name>
    <dbReference type="NCBI Taxonomy" id="74316"/>
    <lineage>
        <taxon>Bacteria</taxon>
        <taxon>Pseudomonadati</taxon>
        <taxon>Pseudomonadota</taxon>
        <taxon>Alphaproteobacteria</taxon>
        <taxon>Caulobacterales</taxon>
        <taxon>Caulobacteraceae</taxon>
        <taxon>Brevundimonas</taxon>
    </lineage>
</organism>
<accession>A0A7W9F772</accession>
<evidence type="ECO:0000256" key="1">
    <source>
        <dbReference type="ARBA" id="ARBA00009129"/>
    </source>
</evidence>
<dbReference type="RefSeq" id="WP_183214992.1">
    <property type="nucleotide sequence ID" value="NZ_CAJFZS010000001.1"/>
</dbReference>
<comment type="similarity">
    <text evidence="1">Belongs to the UPF0337 (CsbD) family.</text>
</comment>
<evidence type="ECO:0000256" key="2">
    <source>
        <dbReference type="SAM" id="MobiDB-lite"/>
    </source>
</evidence>
<dbReference type="EMBL" id="JACHOQ010000001">
    <property type="protein sequence ID" value="MBB5738762.1"/>
    <property type="molecule type" value="Genomic_DNA"/>
</dbReference>
<dbReference type="InterPro" id="IPR036629">
    <property type="entry name" value="YjbJ_sf"/>
</dbReference>
<name>A0A7W9F772_9CAUL</name>
<feature type="compositionally biased region" description="Basic and acidic residues" evidence="2">
    <location>
        <begin position="31"/>
        <end position="41"/>
    </location>
</feature>
<keyword evidence="5" id="KW-1185">Reference proteome</keyword>
<dbReference type="Proteomes" id="UP000527324">
    <property type="component" value="Unassembled WGS sequence"/>
</dbReference>
<dbReference type="GeneID" id="88839520"/>
<evidence type="ECO:0000259" key="3">
    <source>
        <dbReference type="Pfam" id="PF05532"/>
    </source>
</evidence>
<dbReference type="AlphaFoldDB" id="A0A7W9F772"/>
<dbReference type="PANTHER" id="PTHR34977:SF1">
    <property type="entry name" value="UPF0337 PROTEIN YJBJ"/>
    <property type="match status" value="1"/>
</dbReference>
<gene>
    <name evidence="4" type="ORF">GGQ93_000453</name>
</gene>
<dbReference type="InterPro" id="IPR008462">
    <property type="entry name" value="CsbD"/>
</dbReference>
<feature type="region of interest" description="Disordered" evidence="2">
    <location>
        <begin position="1"/>
        <end position="60"/>
    </location>
</feature>
<dbReference type="Gene3D" id="1.10.1470.10">
    <property type="entry name" value="YjbJ"/>
    <property type="match status" value="1"/>
</dbReference>
<dbReference type="InterPro" id="IPR050423">
    <property type="entry name" value="UPF0337_stress_rsp"/>
</dbReference>
<evidence type="ECO:0000313" key="5">
    <source>
        <dbReference type="Proteomes" id="UP000527324"/>
    </source>
</evidence>
<evidence type="ECO:0000313" key="4">
    <source>
        <dbReference type="EMBL" id="MBB5738762.1"/>
    </source>
</evidence>
<dbReference type="SUPFAM" id="SSF69047">
    <property type="entry name" value="Hypothetical protein YjbJ"/>
    <property type="match status" value="1"/>
</dbReference>
<dbReference type="PANTHER" id="PTHR34977">
    <property type="entry name" value="UPF0337 PROTEIN YJBJ"/>
    <property type="match status" value="1"/>
</dbReference>
<sequence>MPDQDRIEGSAKNVGGKIKEGVGKMTGDSKLQAEGKADQVEGKVQNTVGGVKDSLRDNRN</sequence>
<reference evidence="4 5" key="1">
    <citation type="submission" date="2020-08" db="EMBL/GenBank/DDBJ databases">
        <title>Genomic Encyclopedia of Type Strains, Phase IV (KMG-IV): sequencing the most valuable type-strain genomes for metagenomic binning, comparative biology and taxonomic classification.</title>
        <authorList>
            <person name="Goeker M."/>
        </authorList>
    </citation>
    <scope>NUCLEOTIDE SEQUENCE [LARGE SCALE GENOMIC DNA]</scope>
    <source>
        <strain evidence="4 5">DSM 4731</strain>
    </source>
</reference>
<protein>
    <submittedName>
        <fullName evidence="4">Uncharacterized protein YjbJ (UPF0337 family)</fullName>
    </submittedName>
</protein>